<evidence type="ECO:0000256" key="4">
    <source>
        <dbReference type="ARBA" id="ARBA00022679"/>
    </source>
</evidence>
<dbReference type="Proteomes" id="UP000000658">
    <property type="component" value="Chromosome"/>
</dbReference>
<dbReference type="Gene3D" id="2.160.10.10">
    <property type="entry name" value="Hexapeptide repeat proteins"/>
    <property type="match status" value="1"/>
</dbReference>
<keyword evidence="3" id="KW-0441">Lipid A biosynthesis</keyword>
<organism evidence="8 9">
    <name type="scientific">Pseudomonas entomophila (strain L48)</name>
    <dbReference type="NCBI Taxonomy" id="384676"/>
    <lineage>
        <taxon>Bacteria</taxon>
        <taxon>Pseudomonadati</taxon>
        <taxon>Pseudomonadota</taxon>
        <taxon>Gammaproteobacteria</taxon>
        <taxon>Pseudomonadales</taxon>
        <taxon>Pseudomonadaceae</taxon>
        <taxon>Pseudomonas</taxon>
    </lineage>
</organism>
<protein>
    <recommendedName>
        <fullName evidence="10">Acyltransferase</fullName>
    </recommendedName>
</protein>
<dbReference type="AlphaFoldDB" id="Q1IAR7"/>
<keyword evidence="7" id="KW-0012">Acyltransferase</keyword>
<dbReference type="Pfam" id="PF00132">
    <property type="entry name" value="Hexapep"/>
    <property type="match status" value="1"/>
</dbReference>
<dbReference type="InterPro" id="IPR001451">
    <property type="entry name" value="Hexapep"/>
</dbReference>
<dbReference type="EMBL" id="CT573326">
    <property type="protein sequence ID" value="CAK15249.1"/>
    <property type="molecule type" value="Genomic_DNA"/>
</dbReference>
<dbReference type="HOGENOM" id="CLU_051638_12_1_6"/>
<keyword evidence="2" id="KW-0444">Lipid biosynthesis</keyword>
<dbReference type="GO" id="GO:0016020">
    <property type="term" value="C:membrane"/>
    <property type="evidence" value="ECO:0007669"/>
    <property type="project" value="GOC"/>
</dbReference>
<evidence type="ECO:0000256" key="3">
    <source>
        <dbReference type="ARBA" id="ARBA00022556"/>
    </source>
</evidence>
<dbReference type="InterPro" id="IPR011004">
    <property type="entry name" value="Trimer_LpxA-like_sf"/>
</dbReference>
<dbReference type="CDD" id="cd04647">
    <property type="entry name" value="LbH_MAT_like"/>
    <property type="match status" value="1"/>
</dbReference>
<evidence type="ECO:0000313" key="9">
    <source>
        <dbReference type="Proteomes" id="UP000000658"/>
    </source>
</evidence>
<dbReference type="PROSITE" id="PS00101">
    <property type="entry name" value="HEXAPEP_TRANSFERASES"/>
    <property type="match status" value="1"/>
</dbReference>
<dbReference type="PANTHER" id="PTHR23416">
    <property type="entry name" value="SIALIC ACID SYNTHASE-RELATED"/>
    <property type="match status" value="1"/>
</dbReference>
<dbReference type="GO" id="GO:0008374">
    <property type="term" value="F:O-acyltransferase activity"/>
    <property type="evidence" value="ECO:0007669"/>
    <property type="project" value="TreeGrafter"/>
</dbReference>
<dbReference type="GO" id="GO:0009245">
    <property type="term" value="P:lipid A biosynthetic process"/>
    <property type="evidence" value="ECO:0007669"/>
    <property type="project" value="UniProtKB-KW"/>
</dbReference>
<keyword evidence="5" id="KW-0677">Repeat</keyword>
<dbReference type="STRING" id="384676.PSEEN2444"/>
<accession>Q1IAR7</accession>
<evidence type="ECO:0000256" key="1">
    <source>
        <dbReference type="ARBA" id="ARBA00007274"/>
    </source>
</evidence>
<keyword evidence="6" id="KW-0443">Lipid metabolism</keyword>
<proteinExistence type="inferred from homology"/>
<comment type="similarity">
    <text evidence="1">Belongs to the transferase hexapeptide repeat family.</text>
</comment>
<gene>
    <name evidence="8" type="ordered locus">PSEEN2444</name>
</gene>
<evidence type="ECO:0000256" key="5">
    <source>
        <dbReference type="ARBA" id="ARBA00022737"/>
    </source>
</evidence>
<dbReference type="InterPro" id="IPR051159">
    <property type="entry name" value="Hexapeptide_acetyltransf"/>
</dbReference>
<dbReference type="InterPro" id="IPR018357">
    <property type="entry name" value="Hexapep_transf_CS"/>
</dbReference>
<dbReference type="KEGG" id="pen:PSEEN2444"/>
<evidence type="ECO:0000256" key="2">
    <source>
        <dbReference type="ARBA" id="ARBA00022516"/>
    </source>
</evidence>
<dbReference type="PANTHER" id="PTHR23416:SF23">
    <property type="entry name" value="ACETYLTRANSFERASE C18B11.09C-RELATED"/>
    <property type="match status" value="1"/>
</dbReference>
<evidence type="ECO:0000256" key="7">
    <source>
        <dbReference type="ARBA" id="ARBA00023315"/>
    </source>
</evidence>
<evidence type="ECO:0000256" key="6">
    <source>
        <dbReference type="ARBA" id="ARBA00023098"/>
    </source>
</evidence>
<evidence type="ECO:0000313" key="8">
    <source>
        <dbReference type="EMBL" id="CAK15249.1"/>
    </source>
</evidence>
<evidence type="ECO:0008006" key="10">
    <source>
        <dbReference type="Google" id="ProtNLM"/>
    </source>
</evidence>
<keyword evidence="4" id="KW-0808">Transferase</keyword>
<name>Q1IAR7_PSEE4</name>
<sequence>MYTMFGWIRRAVAYYANKTGRAGGTYKKLCNPNAQDWGAYQTRWGKFYSVGHNVHINPGCNVTDPTLVRLGSNVGLSDCTLIGHDSVVALIEYARGKHLDSVGYIDIKDNCYIGHGAIIMPRVTIGPDAIVAAGSVVTKDVPPNSVVGGNPAKFICTMDQLIERVEARCAAYPWIHLVSERKGGYDPELEPLLAAARREYFFGEGSNG</sequence>
<dbReference type="eggNOG" id="COG0110">
    <property type="taxonomic scope" value="Bacteria"/>
</dbReference>
<dbReference type="SUPFAM" id="SSF51161">
    <property type="entry name" value="Trimeric LpxA-like enzymes"/>
    <property type="match status" value="1"/>
</dbReference>
<reference evidence="8 9" key="1">
    <citation type="journal article" date="2006" name="Nat. Biotechnol.">
        <title>Complete genome sequence of the entomopathogenic and metabolically versatile soil bacterium Pseudomonas entomophila.</title>
        <authorList>
            <person name="Vodovar N."/>
            <person name="Vallenet D."/>
            <person name="Cruveiller S."/>
            <person name="Rouy Z."/>
            <person name="Barbe V."/>
            <person name="Acosta C."/>
            <person name="Cattolico L."/>
            <person name="Jubin C."/>
            <person name="Lajus A."/>
            <person name="Segurens B."/>
            <person name="Vacherie B."/>
            <person name="Wincker P."/>
            <person name="Weissenbach J."/>
            <person name="Lemaitre B."/>
            <person name="Medigue C."/>
            <person name="Boccard F."/>
        </authorList>
    </citation>
    <scope>NUCLEOTIDE SEQUENCE [LARGE SCALE GENOMIC DNA]</scope>
    <source>
        <strain evidence="8 9">L48</strain>
    </source>
</reference>